<keyword evidence="8 10" id="KW-0687">Ribonucleoprotein</keyword>
<evidence type="ECO:0000256" key="6">
    <source>
        <dbReference type="ARBA" id="ARBA00023135"/>
    </source>
</evidence>
<dbReference type="InterPro" id="IPR034652">
    <property type="entry name" value="SRP68-RBD"/>
</dbReference>
<evidence type="ECO:0000313" key="14">
    <source>
        <dbReference type="Proteomes" id="UP001497600"/>
    </source>
</evidence>
<organism evidence="13 14">
    <name type="scientific">[Candida] anglica</name>
    <dbReference type="NCBI Taxonomy" id="148631"/>
    <lineage>
        <taxon>Eukaryota</taxon>
        <taxon>Fungi</taxon>
        <taxon>Dikarya</taxon>
        <taxon>Ascomycota</taxon>
        <taxon>Saccharomycotina</taxon>
        <taxon>Pichiomycetes</taxon>
        <taxon>Debaryomycetaceae</taxon>
        <taxon>Kurtzmaniella</taxon>
    </lineage>
</organism>
<feature type="coiled-coil region" evidence="11">
    <location>
        <begin position="20"/>
        <end position="47"/>
    </location>
</feature>
<feature type="region of interest" description="Disordered" evidence="12">
    <location>
        <begin position="527"/>
        <end position="558"/>
    </location>
</feature>
<dbReference type="InterPro" id="IPR026258">
    <property type="entry name" value="SRP68"/>
</dbReference>
<evidence type="ECO:0000256" key="4">
    <source>
        <dbReference type="ARBA" id="ARBA00022490"/>
    </source>
</evidence>
<reference evidence="13 14" key="1">
    <citation type="submission" date="2024-01" db="EMBL/GenBank/DDBJ databases">
        <authorList>
            <consortium name="Genoscope - CEA"/>
            <person name="William W."/>
        </authorList>
    </citation>
    <scope>NUCLEOTIDE SEQUENCE [LARGE SCALE GENOMIC DNA]</scope>
    <source>
        <strain evidence="13 14">29B2s-10</strain>
    </source>
</reference>
<accession>A0ABP0E5B2</accession>
<keyword evidence="6 10" id="KW-0733">Signal recognition particle</keyword>
<comment type="similarity">
    <text evidence="3 10">Belongs to the SRP68 family.</text>
</comment>
<evidence type="ECO:0000256" key="8">
    <source>
        <dbReference type="ARBA" id="ARBA00023274"/>
    </source>
</evidence>
<proteinExistence type="inferred from homology"/>
<keyword evidence="5 10" id="KW-0694">RNA-binding</keyword>
<evidence type="ECO:0000256" key="3">
    <source>
        <dbReference type="ARBA" id="ARBA00009352"/>
    </source>
</evidence>
<keyword evidence="11" id="KW-0175">Coiled coil</keyword>
<dbReference type="PANTHER" id="PTHR12860">
    <property type="entry name" value="SIGNAL RECOGNITION PARTICLE 68 KDA PROTEIN"/>
    <property type="match status" value="1"/>
</dbReference>
<comment type="function">
    <text evidence="10">Component of the signal recognition particle (SRP) complex, a ribonucleoprotein complex that mediates the cotranslational targeting of secretory and membrane proteins to the endoplasmic reticulum (ER). The SRP complex interacts with the signal sequence in nascent secretory and membrane proteins and directs them to the membrane of the ER.</text>
</comment>
<dbReference type="PANTHER" id="PTHR12860:SF0">
    <property type="entry name" value="SIGNAL RECOGNITION PARTICLE SUBUNIT SRP68"/>
    <property type="match status" value="1"/>
</dbReference>
<keyword evidence="7" id="KW-0539">Nucleus</keyword>
<dbReference type="CDD" id="cd15481">
    <property type="entry name" value="SRP68-RBD"/>
    <property type="match status" value="1"/>
</dbReference>
<dbReference type="Gene3D" id="1.10.3450.40">
    <property type="entry name" value="Signal recognition particle, SRP68 subunit, RNA-binding domain"/>
    <property type="match status" value="1"/>
</dbReference>
<dbReference type="PIRSF" id="PIRSF038995">
    <property type="entry name" value="SRP68"/>
    <property type="match status" value="1"/>
</dbReference>
<dbReference type="Proteomes" id="UP001497600">
    <property type="component" value="Chromosome A"/>
</dbReference>
<dbReference type="Pfam" id="PF16969">
    <property type="entry name" value="SRP68"/>
    <property type="match status" value="1"/>
</dbReference>
<sequence>MDSPLIATYGARMSADLVSAEDFRRQRQRLNKQLRNLRHELNIVTRDTKNYSDKVPKVTSEILGKDEKYGYLLLLTAERDILYACEIKSLLELGTDGASSYKNLLVSKNKKALVHAKKVLESKYASDHSYKIESYVYAALIQGSLSITKKQWEVALHAFAVARCGLEYLNESESDSFKKTLFKDLLESIVDPSLNLVVSQSNSSVNGGFTDLKSIARKHCRDNELPYLGKLVDYINSIDGTFLSDISSERDLIRSIEWRGHEATLTNNEIAFKIMKLNETTDVDYDELAQGWSELVDIHRSERNIDEDDHQVVQERAILDTYLNYNALFAKLKRDIEFLSKDDGSRTSEMLLSNIIATVKVLKDLPGVYNDEELYQTLENLESFYVSKRIVYFAKLYSKIKKLPEALKLYNHVNESLKPENPYLVDLLYDVSTFEEYKTFRTTVQEELHQCHILTQIARDTEESSTCHQAIVENVNQYTGSKDSLKNIIGFEEGITISPVLSKPVLFDIGFNYINYDAGRSHYSSSPVVESAPGAATSTTDDSETRQRSGFFGMFGRS</sequence>
<evidence type="ECO:0000313" key="13">
    <source>
        <dbReference type="EMBL" id="CAK7892188.1"/>
    </source>
</evidence>
<comment type="subcellular location">
    <subcellularLocation>
        <location evidence="1 10">Cytoplasm</location>
    </subcellularLocation>
    <subcellularLocation>
        <location evidence="2">Nucleus</location>
        <location evidence="2">Nucleolus</location>
    </subcellularLocation>
</comment>
<gene>
    <name evidence="13" type="primary">SRP68</name>
    <name evidence="13" type="ORF">CAAN4_A01838</name>
</gene>
<name>A0ABP0E5B2_9ASCO</name>
<dbReference type="EMBL" id="OZ004253">
    <property type="protein sequence ID" value="CAK7892188.1"/>
    <property type="molecule type" value="Genomic_DNA"/>
</dbReference>
<keyword evidence="4 10" id="KW-0963">Cytoplasm</keyword>
<evidence type="ECO:0000256" key="12">
    <source>
        <dbReference type="SAM" id="MobiDB-lite"/>
    </source>
</evidence>
<evidence type="ECO:0000256" key="5">
    <source>
        <dbReference type="ARBA" id="ARBA00022884"/>
    </source>
</evidence>
<dbReference type="InterPro" id="IPR038253">
    <property type="entry name" value="SRP68_N_sf"/>
</dbReference>
<evidence type="ECO:0000256" key="11">
    <source>
        <dbReference type="SAM" id="Coils"/>
    </source>
</evidence>
<evidence type="ECO:0000256" key="7">
    <source>
        <dbReference type="ARBA" id="ARBA00023242"/>
    </source>
</evidence>
<evidence type="ECO:0000256" key="1">
    <source>
        <dbReference type="ARBA" id="ARBA00004496"/>
    </source>
</evidence>
<evidence type="ECO:0000256" key="2">
    <source>
        <dbReference type="ARBA" id="ARBA00004604"/>
    </source>
</evidence>
<protein>
    <recommendedName>
        <fullName evidence="9 10">Signal recognition particle subunit SRP68</fullName>
        <shortName evidence="10">SRP68</shortName>
    </recommendedName>
</protein>
<evidence type="ECO:0000256" key="9">
    <source>
        <dbReference type="ARBA" id="ARBA00029498"/>
    </source>
</evidence>
<keyword evidence="14" id="KW-1185">Reference proteome</keyword>
<evidence type="ECO:0000256" key="10">
    <source>
        <dbReference type="PIRNR" id="PIRNR038995"/>
    </source>
</evidence>